<comment type="cofactor">
    <cofactor evidence="12">
        <name>[4Fe-4S] cluster</name>
        <dbReference type="ChEBI" id="CHEBI:49883"/>
    </cofactor>
    <text evidence="12">Binds 2 [4Fe-4S] clusters. Binds 1 [4Fe-4S] cluster coordinated with 3 cysteines and an exchangeable S-adenosyl-L-methionine and 1 [4Fe-4S] cluster coordinated with 3 cysteines and the GTP-derived substrate.</text>
</comment>
<dbReference type="Gene3D" id="3.20.20.70">
    <property type="entry name" value="Aldolase class I"/>
    <property type="match status" value="1"/>
</dbReference>
<keyword evidence="5 12" id="KW-0547">Nucleotide-binding</keyword>
<evidence type="ECO:0000256" key="2">
    <source>
        <dbReference type="ARBA" id="ARBA00022485"/>
    </source>
</evidence>
<feature type="binding site" evidence="12">
    <location>
        <position position="185"/>
    </location>
    <ligand>
        <name>GTP</name>
        <dbReference type="ChEBI" id="CHEBI:37565"/>
    </ligand>
</feature>
<evidence type="ECO:0000256" key="3">
    <source>
        <dbReference type="ARBA" id="ARBA00022691"/>
    </source>
</evidence>
<evidence type="ECO:0000313" key="15">
    <source>
        <dbReference type="Proteomes" id="UP000244016"/>
    </source>
</evidence>
<dbReference type="CDD" id="cd21117">
    <property type="entry name" value="Twitch_MoaA"/>
    <property type="match status" value="1"/>
</dbReference>
<evidence type="ECO:0000313" key="14">
    <source>
        <dbReference type="EMBL" id="PTQ51468.1"/>
    </source>
</evidence>
<keyword evidence="3 12" id="KW-0949">S-adenosyl-L-methionine</keyword>
<feature type="binding site" evidence="12">
    <location>
        <position position="39"/>
    </location>
    <ligand>
        <name>GTP</name>
        <dbReference type="ChEBI" id="CHEBI:37565"/>
    </ligand>
</feature>
<dbReference type="HAMAP" id="MF_01225_B">
    <property type="entry name" value="MoaA_B"/>
    <property type="match status" value="1"/>
</dbReference>
<evidence type="ECO:0000256" key="10">
    <source>
        <dbReference type="ARBA" id="ARBA00023239"/>
    </source>
</evidence>
<dbReference type="GO" id="GO:0005525">
    <property type="term" value="F:GTP binding"/>
    <property type="evidence" value="ECO:0007669"/>
    <property type="project" value="UniProtKB-UniRule"/>
</dbReference>
<evidence type="ECO:0000256" key="12">
    <source>
        <dbReference type="HAMAP-Rule" id="MF_01225"/>
    </source>
</evidence>
<evidence type="ECO:0000256" key="7">
    <source>
        <dbReference type="ARBA" id="ARBA00023014"/>
    </source>
</evidence>
<reference evidence="14 15" key="1">
    <citation type="submission" date="2017-08" db="EMBL/GenBank/DDBJ databases">
        <title>Burning lignite coal seam in the remote Altai Mountains harbors a hydrogen-driven thermophilic microbial community.</title>
        <authorList>
            <person name="Kadnikov V.V."/>
            <person name="Mardanov A.V."/>
            <person name="Ivasenko D."/>
            <person name="Beletsky A.V."/>
            <person name="Karnachuk O.V."/>
            <person name="Ravin N.V."/>
        </authorList>
    </citation>
    <scope>NUCLEOTIDE SEQUENCE [LARGE SCALE GENOMIC DNA]</scope>
    <source>
        <strain evidence="14">AL31</strain>
    </source>
</reference>
<dbReference type="UniPathway" id="UPA00344"/>
<dbReference type="InterPro" id="IPR040064">
    <property type="entry name" value="MoaA-like"/>
</dbReference>
<dbReference type="GO" id="GO:0061798">
    <property type="term" value="F:GTP 3',8'-cyclase activity"/>
    <property type="evidence" value="ECO:0007669"/>
    <property type="project" value="UniProtKB-UniRule"/>
</dbReference>
<dbReference type="InterPro" id="IPR013785">
    <property type="entry name" value="Aldolase_TIM"/>
</dbReference>
<dbReference type="SFLD" id="SFLDS00029">
    <property type="entry name" value="Radical_SAM"/>
    <property type="match status" value="1"/>
</dbReference>
<feature type="binding site" evidence="12">
    <location>
        <position position="283"/>
    </location>
    <ligand>
        <name>[4Fe-4S] cluster</name>
        <dbReference type="ChEBI" id="CHEBI:49883"/>
        <label>2</label>
        <note>4Fe-4S-substrate</note>
    </ligand>
</feature>
<dbReference type="Pfam" id="PF06463">
    <property type="entry name" value="Mob_synth_C"/>
    <property type="match status" value="1"/>
</dbReference>
<dbReference type="EMBL" id="PEBW01000005">
    <property type="protein sequence ID" value="PTQ51468.1"/>
    <property type="molecule type" value="Genomic_DNA"/>
</dbReference>
<dbReference type="InterPro" id="IPR050105">
    <property type="entry name" value="MoCo_biosynth_MoaA/MoaC"/>
</dbReference>
<feature type="binding site" evidence="12">
    <location>
        <begin position="288"/>
        <end position="290"/>
    </location>
    <ligand>
        <name>GTP</name>
        <dbReference type="ChEBI" id="CHEBI:37565"/>
    </ligand>
</feature>
<keyword evidence="2 12" id="KW-0004">4Fe-4S</keyword>
<feature type="binding site" evidence="12">
    <location>
        <position position="286"/>
    </location>
    <ligand>
        <name>[4Fe-4S] cluster</name>
        <dbReference type="ChEBI" id="CHEBI:49883"/>
        <label>2</label>
        <note>4Fe-4S-substrate</note>
    </ligand>
</feature>
<dbReference type="InterPro" id="IPR058240">
    <property type="entry name" value="rSAM_sf"/>
</dbReference>
<feature type="binding site" evidence="12">
    <location>
        <position position="124"/>
    </location>
    <ligand>
        <name>GTP</name>
        <dbReference type="ChEBI" id="CHEBI:37565"/>
    </ligand>
</feature>
<keyword evidence="7 12" id="KW-0411">Iron-sulfur</keyword>
<comment type="caution">
    <text evidence="14">The sequence shown here is derived from an EMBL/GenBank/DDBJ whole genome shotgun (WGS) entry which is preliminary data.</text>
</comment>
<dbReference type="EC" id="4.1.99.22" evidence="1 12"/>
<dbReference type="InterPro" id="IPR010505">
    <property type="entry name" value="MoaA_twitch"/>
</dbReference>
<organism evidence="14 15">
    <name type="scientific">Brockia lithotrophica</name>
    <dbReference type="NCBI Taxonomy" id="933949"/>
    <lineage>
        <taxon>Bacteria</taxon>
        <taxon>Bacillati</taxon>
        <taxon>Bacillota</taxon>
        <taxon>Bacilli</taxon>
        <taxon>Bacillales</taxon>
        <taxon>Bacillales Family X. Incertae Sedis</taxon>
        <taxon>Brockia</taxon>
    </lineage>
</organism>
<dbReference type="SMART" id="SM00729">
    <property type="entry name" value="Elp3"/>
    <property type="match status" value="1"/>
</dbReference>
<feature type="binding site" evidence="12">
    <location>
        <position position="52"/>
    </location>
    <ligand>
        <name>S-adenosyl-L-methionine</name>
        <dbReference type="ChEBI" id="CHEBI:59789"/>
    </ligand>
</feature>
<dbReference type="PROSITE" id="PS51918">
    <property type="entry name" value="RADICAL_SAM"/>
    <property type="match status" value="1"/>
</dbReference>
<dbReference type="SFLD" id="SFLDG01386">
    <property type="entry name" value="main_SPASM_domain-containing"/>
    <property type="match status" value="1"/>
</dbReference>
<dbReference type="NCBIfam" id="NF001199">
    <property type="entry name" value="PRK00164.2-1"/>
    <property type="match status" value="1"/>
</dbReference>
<evidence type="ECO:0000256" key="9">
    <source>
        <dbReference type="ARBA" id="ARBA00023150"/>
    </source>
</evidence>
<dbReference type="GO" id="GO:0046872">
    <property type="term" value="F:metal ion binding"/>
    <property type="evidence" value="ECO:0007669"/>
    <property type="project" value="UniProtKB-KW"/>
</dbReference>
<feature type="domain" description="Radical SAM core" evidence="13">
    <location>
        <begin position="30"/>
        <end position="249"/>
    </location>
</feature>
<evidence type="ECO:0000256" key="8">
    <source>
        <dbReference type="ARBA" id="ARBA00023134"/>
    </source>
</evidence>
<name>A0A2T5G5M2_9BACL</name>
<evidence type="ECO:0000259" key="13">
    <source>
        <dbReference type="PROSITE" id="PS51918"/>
    </source>
</evidence>
<gene>
    <name evidence="12" type="primary">moaA</name>
    <name evidence="14" type="ORF">BLITH_1545</name>
</gene>
<dbReference type="InterPro" id="IPR007197">
    <property type="entry name" value="rSAM"/>
</dbReference>
<feature type="binding site" evidence="12">
    <location>
        <position position="46"/>
    </location>
    <ligand>
        <name>[4Fe-4S] cluster</name>
        <dbReference type="ChEBI" id="CHEBI:49883"/>
        <label>1</label>
        <note>4Fe-4S-S-AdoMet</note>
    </ligand>
</feature>
<proteinExistence type="inferred from homology"/>
<comment type="function">
    <text evidence="12">Catalyzes the cyclization of GTP to (8S)-3',8-cyclo-7,8-dihydroguanosine 5'-triphosphate.</text>
</comment>
<dbReference type="GO" id="GO:1904047">
    <property type="term" value="F:S-adenosyl-L-methionine binding"/>
    <property type="evidence" value="ECO:0007669"/>
    <property type="project" value="UniProtKB-UniRule"/>
</dbReference>
<keyword evidence="6 12" id="KW-0408">Iron</keyword>
<dbReference type="SUPFAM" id="SSF102114">
    <property type="entry name" value="Radical SAM enzymes"/>
    <property type="match status" value="1"/>
</dbReference>
<dbReference type="GO" id="GO:0006777">
    <property type="term" value="P:Mo-molybdopterin cofactor biosynthetic process"/>
    <property type="evidence" value="ECO:0007669"/>
    <property type="project" value="UniProtKB-UniRule"/>
</dbReference>
<keyword evidence="8 12" id="KW-0342">GTP-binding</keyword>
<dbReference type="CDD" id="cd01335">
    <property type="entry name" value="Radical_SAM"/>
    <property type="match status" value="1"/>
</dbReference>
<dbReference type="AlphaFoldDB" id="A0A2T5G5M2"/>
<feature type="binding site" evidence="12">
    <location>
        <position position="93"/>
    </location>
    <ligand>
        <name>GTP</name>
        <dbReference type="ChEBI" id="CHEBI:37565"/>
    </ligand>
</feature>
<sequence length="359" mass="40985">MQEETLYRIIRNKGVRGMPETATEIPFRDTFGRPMRDLRLSVTDRCNFRCVYCMPKEKFGTHFSFLPPASLLTFDEIERLVRVFVSLGIRKVRITGGEPLLRPRIEELVARIRRVAPGVDLAMTTNGFLLAKKARALREAGLDRVTVSLDSLDPRTFRRLSGTNLLPDLIVRGIDAAREVGFEVKVNMVVIRGENDADILPMARFFREKGVTLRFIEFMDVGTANDWNLERVVPAREILERISREMPLEPIHPEYFGEVAKRYRYVGSDVEIGFVTSVTQAFCSSCTRIRLTADGKLVTCLFAETGEDVRALLRSGASEEELVAKIREVWERRADHYSEIRLANTKKDRAKVEMFYVGG</sequence>
<comment type="subunit">
    <text evidence="12">Monomer and homodimer.</text>
</comment>
<dbReference type="GO" id="GO:0051539">
    <property type="term" value="F:4 iron, 4 sulfur cluster binding"/>
    <property type="evidence" value="ECO:0007669"/>
    <property type="project" value="UniProtKB-UniRule"/>
</dbReference>
<comment type="catalytic activity">
    <reaction evidence="11 12">
        <text>GTP + AH2 + S-adenosyl-L-methionine = (8S)-3',8-cyclo-7,8-dihydroguanosine 5'-triphosphate + 5'-deoxyadenosine + L-methionine + A + H(+)</text>
        <dbReference type="Rhea" id="RHEA:49576"/>
        <dbReference type="ChEBI" id="CHEBI:13193"/>
        <dbReference type="ChEBI" id="CHEBI:15378"/>
        <dbReference type="ChEBI" id="CHEBI:17319"/>
        <dbReference type="ChEBI" id="CHEBI:17499"/>
        <dbReference type="ChEBI" id="CHEBI:37565"/>
        <dbReference type="ChEBI" id="CHEBI:57844"/>
        <dbReference type="ChEBI" id="CHEBI:59789"/>
        <dbReference type="ChEBI" id="CHEBI:131766"/>
        <dbReference type="EC" id="4.1.99.22"/>
    </reaction>
</comment>
<feature type="binding site" evidence="12">
    <location>
        <position position="50"/>
    </location>
    <ligand>
        <name>[4Fe-4S] cluster</name>
        <dbReference type="ChEBI" id="CHEBI:49883"/>
        <label>1</label>
        <note>4Fe-4S-S-AdoMet</note>
    </ligand>
</feature>
<dbReference type="PANTHER" id="PTHR22960">
    <property type="entry name" value="MOLYBDOPTERIN COFACTOR SYNTHESIS PROTEIN A"/>
    <property type="match status" value="1"/>
</dbReference>
<protein>
    <recommendedName>
        <fullName evidence="1 12">GTP 3',8-cyclase</fullName>
        <ecNumber evidence="1 12">4.1.99.22</ecNumber>
    </recommendedName>
    <alternativeName>
        <fullName evidence="12">Molybdenum cofactor biosynthesis protein A</fullName>
    </alternativeName>
</protein>
<feature type="binding site" evidence="12">
    <location>
        <position position="97"/>
    </location>
    <ligand>
        <name>S-adenosyl-L-methionine</name>
        <dbReference type="ChEBI" id="CHEBI:59789"/>
    </ligand>
</feature>
<evidence type="ECO:0000256" key="1">
    <source>
        <dbReference type="ARBA" id="ARBA00012167"/>
    </source>
</evidence>
<dbReference type="NCBIfam" id="TIGR02666">
    <property type="entry name" value="moaA"/>
    <property type="match status" value="1"/>
</dbReference>
<evidence type="ECO:0000256" key="4">
    <source>
        <dbReference type="ARBA" id="ARBA00022723"/>
    </source>
</evidence>
<dbReference type="Pfam" id="PF04055">
    <property type="entry name" value="Radical_SAM"/>
    <property type="match status" value="1"/>
</dbReference>
<keyword evidence="9 12" id="KW-0501">Molybdenum cofactor biosynthesis</keyword>
<evidence type="ECO:0000256" key="6">
    <source>
        <dbReference type="ARBA" id="ARBA00023004"/>
    </source>
</evidence>
<dbReference type="PANTHER" id="PTHR22960:SF0">
    <property type="entry name" value="MOLYBDENUM COFACTOR BIOSYNTHESIS PROTEIN 1"/>
    <property type="match status" value="1"/>
</dbReference>
<evidence type="ECO:0000256" key="5">
    <source>
        <dbReference type="ARBA" id="ARBA00022741"/>
    </source>
</evidence>
<dbReference type="SFLD" id="SFLDG01067">
    <property type="entry name" value="SPASM/twitch_domain_containing"/>
    <property type="match status" value="1"/>
</dbReference>
<dbReference type="InterPro" id="IPR000385">
    <property type="entry name" value="MoaA_NifB_PqqE_Fe-S-bd_CS"/>
</dbReference>
<comment type="similarity">
    <text evidence="12">Belongs to the radical SAM superfamily. MoaA family.</text>
</comment>
<dbReference type="SFLD" id="SFLDG01383">
    <property type="entry name" value="cyclic_pyranopterin_phosphate"/>
    <property type="match status" value="1"/>
</dbReference>
<dbReference type="Proteomes" id="UP000244016">
    <property type="component" value="Unassembled WGS sequence"/>
</dbReference>
<dbReference type="PROSITE" id="PS01305">
    <property type="entry name" value="MOAA_NIFB_PQQE"/>
    <property type="match status" value="1"/>
</dbReference>
<feature type="binding site" evidence="12">
    <location>
        <position position="148"/>
    </location>
    <ligand>
        <name>S-adenosyl-L-methionine</name>
        <dbReference type="ChEBI" id="CHEBI:59789"/>
    </ligand>
</feature>
<evidence type="ECO:0000256" key="11">
    <source>
        <dbReference type="ARBA" id="ARBA00048697"/>
    </source>
</evidence>
<keyword evidence="4 12" id="KW-0479">Metal-binding</keyword>
<feature type="binding site" evidence="12">
    <location>
        <position position="219"/>
    </location>
    <ligand>
        <name>S-adenosyl-L-methionine</name>
        <dbReference type="ChEBI" id="CHEBI:59789"/>
    </ligand>
</feature>
<dbReference type="GO" id="GO:0061799">
    <property type="term" value="F:cyclic pyranopterin monophosphate synthase activity"/>
    <property type="evidence" value="ECO:0007669"/>
    <property type="project" value="TreeGrafter"/>
</dbReference>
<accession>A0A2T5G5M2</accession>
<keyword evidence="10 12" id="KW-0456">Lyase</keyword>
<feature type="binding site" evidence="12">
    <location>
        <position position="53"/>
    </location>
    <ligand>
        <name>[4Fe-4S] cluster</name>
        <dbReference type="ChEBI" id="CHEBI:49883"/>
        <label>1</label>
        <note>4Fe-4S-S-AdoMet</note>
    </ligand>
</feature>
<dbReference type="InterPro" id="IPR013483">
    <property type="entry name" value="MoaA"/>
</dbReference>
<dbReference type="InterPro" id="IPR006638">
    <property type="entry name" value="Elp3/MiaA/NifB-like_rSAM"/>
</dbReference>
<comment type="pathway">
    <text evidence="12">Cofactor biosynthesis; molybdopterin biosynthesis.</text>
</comment>
<feature type="binding site" evidence="12">
    <location>
        <position position="300"/>
    </location>
    <ligand>
        <name>[4Fe-4S] cluster</name>
        <dbReference type="ChEBI" id="CHEBI:49883"/>
        <label>2</label>
        <note>4Fe-4S-substrate</note>
    </ligand>
</feature>